<accession>A0A418WLX9</accession>
<comment type="caution">
    <text evidence="2">The sequence shown here is derived from an EMBL/GenBank/DDBJ whole genome shotgun (WGS) entry which is preliminary data.</text>
</comment>
<gene>
    <name evidence="2" type="ORF">D3876_12715</name>
</gene>
<protein>
    <submittedName>
        <fullName evidence="2">DUF983 domain-containing protein</fullName>
    </submittedName>
</protein>
<feature type="transmembrane region" description="Helical" evidence="1">
    <location>
        <begin position="54"/>
        <end position="74"/>
    </location>
</feature>
<evidence type="ECO:0000313" key="3">
    <source>
        <dbReference type="Proteomes" id="UP000286100"/>
    </source>
</evidence>
<dbReference type="Proteomes" id="UP000286100">
    <property type="component" value="Unassembled WGS sequence"/>
</dbReference>
<dbReference type="EMBL" id="QYUM01000003">
    <property type="protein sequence ID" value="RJF91008.1"/>
    <property type="molecule type" value="Genomic_DNA"/>
</dbReference>
<dbReference type="AlphaFoldDB" id="A0A418WLX9"/>
<dbReference type="InterPro" id="IPR009325">
    <property type="entry name" value="DUF983"/>
</dbReference>
<sequence>MSDRNLRDAALRGLKGRCPSCGEARLFARFLKPVEICPSCGQDWQHHQADDFPAYLVILLLGHLLVPIVIEANLLLDPPMLFQMIFWPLLCGIAALLLIQPMKGLVIGFQWARRMHGFEKG</sequence>
<keyword evidence="1" id="KW-0472">Membrane</keyword>
<organism evidence="2 3">
    <name type="scientific">Sphingomonas cavernae</name>
    <dbReference type="NCBI Taxonomy" id="2320861"/>
    <lineage>
        <taxon>Bacteria</taxon>
        <taxon>Pseudomonadati</taxon>
        <taxon>Pseudomonadota</taxon>
        <taxon>Alphaproteobacteria</taxon>
        <taxon>Sphingomonadales</taxon>
        <taxon>Sphingomonadaceae</taxon>
        <taxon>Sphingomonas</taxon>
    </lineage>
</organism>
<keyword evidence="1" id="KW-1133">Transmembrane helix</keyword>
<feature type="transmembrane region" description="Helical" evidence="1">
    <location>
        <begin position="80"/>
        <end position="99"/>
    </location>
</feature>
<keyword evidence="1" id="KW-0812">Transmembrane</keyword>
<evidence type="ECO:0000313" key="2">
    <source>
        <dbReference type="EMBL" id="RJF91008.1"/>
    </source>
</evidence>
<evidence type="ECO:0000256" key="1">
    <source>
        <dbReference type="SAM" id="Phobius"/>
    </source>
</evidence>
<dbReference type="Pfam" id="PF06170">
    <property type="entry name" value="DUF983"/>
    <property type="match status" value="1"/>
</dbReference>
<dbReference type="RefSeq" id="WP_119762698.1">
    <property type="nucleotide sequence ID" value="NZ_QYUM01000003.1"/>
</dbReference>
<reference evidence="2 3" key="1">
    <citation type="submission" date="2018-09" db="EMBL/GenBank/DDBJ databases">
        <authorList>
            <person name="Zhu H."/>
        </authorList>
    </citation>
    <scope>NUCLEOTIDE SEQUENCE [LARGE SCALE GENOMIC DNA]</scope>
    <source>
        <strain evidence="2 3">K2R01-6</strain>
    </source>
</reference>
<name>A0A418WLX9_9SPHN</name>
<proteinExistence type="predicted"/>
<dbReference type="OrthoDB" id="9799456at2"/>
<keyword evidence="3" id="KW-1185">Reference proteome</keyword>